<dbReference type="Pfam" id="PF09596">
    <property type="entry name" value="MamL-1"/>
    <property type="match status" value="1"/>
</dbReference>
<evidence type="ECO:0000256" key="4">
    <source>
        <dbReference type="ARBA" id="ARBA00023015"/>
    </source>
</evidence>
<dbReference type="InterPro" id="IPR019082">
    <property type="entry name" value="Mastermind-like_N"/>
</dbReference>
<evidence type="ECO:0000256" key="6">
    <source>
        <dbReference type="ARBA" id="ARBA00023163"/>
    </source>
</evidence>
<evidence type="ECO:0000313" key="10">
    <source>
        <dbReference type="EMBL" id="KAK2116241.1"/>
    </source>
</evidence>
<evidence type="ECO:0000256" key="3">
    <source>
        <dbReference type="ARBA" id="ARBA00022976"/>
    </source>
</evidence>
<dbReference type="EMBL" id="JASSZA010000003">
    <property type="protein sequence ID" value="KAK2116241.1"/>
    <property type="molecule type" value="Genomic_DNA"/>
</dbReference>
<dbReference type="InterPro" id="IPR046369">
    <property type="entry name" value="MAML1-3"/>
</dbReference>
<organism evidence="10 11">
    <name type="scientific">Saguinus oedipus</name>
    <name type="common">Cotton-top tamarin</name>
    <name type="synonym">Oedipomidas oedipus</name>
    <dbReference type="NCBI Taxonomy" id="9490"/>
    <lineage>
        <taxon>Eukaryota</taxon>
        <taxon>Metazoa</taxon>
        <taxon>Chordata</taxon>
        <taxon>Craniata</taxon>
        <taxon>Vertebrata</taxon>
        <taxon>Euteleostomi</taxon>
        <taxon>Mammalia</taxon>
        <taxon>Eutheria</taxon>
        <taxon>Euarchontoglires</taxon>
        <taxon>Primates</taxon>
        <taxon>Haplorrhini</taxon>
        <taxon>Platyrrhini</taxon>
        <taxon>Cebidae</taxon>
        <taxon>Callitrichinae</taxon>
        <taxon>Saguinus</taxon>
    </lineage>
</organism>
<gene>
    <name evidence="10" type="ORF">P7K49_006867</name>
</gene>
<evidence type="ECO:0000256" key="2">
    <source>
        <dbReference type="ARBA" id="ARBA00008081"/>
    </source>
</evidence>
<dbReference type="PANTHER" id="PTHR15692">
    <property type="entry name" value="MASTERMIND-LIKE"/>
    <property type="match status" value="1"/>
</dbReference>
<comment type="subcellular location">
    <subcellularLocation>
        <location evidence="1">Nucleus speckle</location>
    </subcellularLocation>
</comment>
<evidence type="ECO:0000256" key="8">
    <source>
        <dbReference type="SAM" id="MobiDB-lite"/>
    </source>
</evidence>
<keyword evidence="3" id="KW-0914">Notch signaling pathway</keyword>
<accession>A0ABQ9W4E8</accession>
<evidence type="ECO:0000256" key="5">
    <source>
        <dbReference type="ARBA" id="ARBA00023159"/>
    </source>
</evidence>
<keyword evidence="5" id="KW-0010">Activator</keyword>
<evidence type="ECO:0000256" key="1">
    <source>
        <dbReference type="ARBA" id="ARBA00004324"/>
    </source>
</evidence>
<dbReference type="Proteomes" id="UP001266305">
    <property type="component" value="Unassembled WGS sequence"/>
</dbReference>
<feature type="region of interest" description="Disordered" evidence="8">
    <location>
        <begin position="119"/>
        <end position="148"/>
    </location>
</feature>
<protein>
    <recommendedName>
        <fullName evidence="9">Neurogenic mastermind-like N-terminal domain-containing protein</fullName>
    </recommendedName>
</protein>
<proteinExistence type="inferred from homology"/>
<sequence length="298" mass="31177">MGDFAAPAAAANGSSICINSSLNSSLGGAGIGVNNTPNSTPAAPSSNHPAAGGCGGSGGPGGGSAAVPKHSTVVERLRQRIEGCRRHHVNCENRYQQAQVEQLELERRDTVSLYQRTLEQRAKKSGAGTGKQQHPSKPQQDAEAASAEQRNHTLIMVRAHGLGARVGGGGGGGGCVELSYMGIRGSDLHGGVVRFGEEGVRGEKPVTTARGGGSLEERRCEVLEKFPPAPFLRYRFERVNPRVETLLLLFAAPHPTSPRTASPPQTRPFTPTPVCTSAGCKEILMLSQILGGHQALNP</sequence>
<keyword evidence="4" id="KW-0805">Transcription regulation</keyword>
<feature type="region of interest" description="Disordered" evidence="8">
    <location>
        <begin position="37"/>
        <end position="68"/>
    </location>
</feature>
<dbReference type="InterPro" id="IPR046370">
    <property type="entry name" value="MAML_N_sf"/>
</dbReference>
<feature type="domain" description="Neurogenic mastermind-like N-terminal" evidence="9">
    <location>
        <begin position="68"/>
        <end position="127"/>
    </location>
</feature>
<dbReference type="SMART" id="SM01275">
    <property type="entry name" value="MamL-1"/>
    <property type="match status" value="1"/>
</dbReference>
<evidence type="ECO:0000259" key="9">
    <source>
        <dbReference type="SMART" id="SM01275"/>
    </source>
</evidence>
<dbReference type="Gene3D" id="6.10.250.970">
    <property type="match status" value="1"/>
</dbReference>
<evidence type="ECO:0000256" key="7">
    <source>
        <dbReference type="ARBA" id="ARBA00023242"/>
    </source>
</evidence>
<dbReference type="PANTHER" id="PTHR15692:SF8">
    <property type="entry name" value="MASTERMIND-LIKE PROTEIN 3"/>
    <property type="match status" value="1"/>
</dbReference>
<evidence type="ECO:0000313" key="11">
    <source>
        <dbReference type="Proteomes" id="UP001266305"/>
    </source>
</evidence>
<comment type="similarity">
    <text evidence="2">Belongs to the mastermind family.</text>
</comment>
<feature type="compositionally biased region" description="Gly residues" evidence="8">
    <location>
        <begin position="52"/>
        <end position="64"/>
    </location>
</feature>
<keyword evidence="6" id="KW-0804">Transcription</keyword>
<name>A0ABQ9W4E8_SAGOE</name>
<comment type="caution">
    <text evidence="10">The sequence shown here is derived from an EMBL/GenBank/DDBJ whole genome shotgun (WGS) entry which is preliminary data.</text>
</comment>
<keyword evidence="7" id="KW-0539">Nucleus</keyword>
<keyword evidence="11" id="KW-1185">Reference proteome</keyword>
<reference evidence="10 11" key="1">
    <citation type="submission" date="2023-05" db="EMBL/GenBank/DDBJ databases">
        <title>B98-5 Cell Line De Novo Hybrid Assembly: An Optical Mapping Approach.</title>
        <authorList>
            <person name="Kananen K."/>
            <person name="Auerbach J.A."/>
            <person name="Kautto E."/>
            <person name="Blachly J.S."/>
        </authorList>
    </citation>
    <scope>NUCLEOTIDE SEQUENCE [LARGE SCALE GENOMIC DNA]</scope>
    <source>
        <strain evidence="10">B95-8</strain>
        <tissue evidence="10">Cell line</tissue>
    </source>
</reference>
<feature type="compositionally biased region" description="Polar residues" evidence="8">
    <location>
        <begin position="37"/>
        <end position="48"/>
    </location>
</feature>
<feature type="compositionally biased region" description="Polar residues" evidence="8">
    <location>
        <begin position="130"/>
        <end position="139"/>
    </location>
</feature>